<evidence type="ECO:0000256" key="4">
    <source>
        <dbReference type="ARBA" id="ARBA00022737"/>
    </source>
</evidence>
<evidence type="ECO:0000256" key="3">
    <source>
        <dbReference type="ARBA" id="ARBA00022490"/>
    </source>
</evidence>
<keyword evidence="5" id="KW-0653">Protein transport</keyword>
<comment type="subcellular location">
    <subcellularLocation>
        <location evidence="1">Cytoplasm</location>
    </subcellularLocation>
</comment>
<sequence length="952" mass="108821">MEEPSEDFIEIVVILAKEEEQNRLIPSYDRPRSLAKQRFKQCASTDKVALVSWLLFLMIKGTYPTIQDKAIRLLDRLIRKGGKEFIVSLPQPIVQAINVETQELLSSCKEQSCTDNFVYYSFDIMQALSQNQGDQEEEEEYKDMAATKSFHPKKYLTFCCMWPQSLPVMHLTIPITTLKESLGLHKSRIVGHQRRRRSGQRTTPRLTLTMSTFTHTNFQKKFNKPINGYNEENYNDDDNQDEYDDDDDEEDSDSDSDSDKDSDDENKKKKRKTRDDDDDDDDDNDMYEEKGDIQTYSIFQQFAKVCGKHFEGPIFKQFNSLSNNNNNNSKKSYLALMSFSQSCRSNKFIRNSITKQFPTILKLVLKFIDDENIRVRWASLQCLIQLSLFRVLMIDEQLFADAALGKSIHDPNECIQSRYCILVKIMTTRPMMSAIGLDGLFNWFEILLGSSILNVVENTFLSLISVIETTHWQSQPSGFKPYYDKIVPILFSLLGKYIEQEKESKVLTYVIKTFAMCGTALVDVKKTLFSKDLYKFMVFVKKNETKSFDLVVQLFNQTDSFIKSIGKSFAMYLPMVVKMIANILERPLPNRGRDVTPHLKKAMPTLKGLRTIMMNGSVYEPLAPFVVHSLVGPLLKLAIHPWFQIDSLHCLLGCLALSKLHFGVRSEKTLELFAKIYDSVLCIGPEREIADRITIATCLIKTMETDAMSIDQVQATLDVFCKVEKLEQQSGTFSDNSLFEGVLEMISQMIELNSVVASPLIASNILDTLCKKLLCTTNRRAKKVIIVFMNQYCMFGGDVAVDTFPQIIPTLIQCLTQSDDIDNVIRYTASFALATAAQFSKDRFVPWVTDVLQAFDPIMSVPKTPFCIHGLEELPISSIGRIIRYVPLATSQLLAVIPKWINNLLVTEFRGMGFVDNFCAIIRLYTNECLESFEKNWDSIPPATRKTISDCH</sequence>
<evidence type="ECO:0000256" key="5">
    <source>
        <dbReference type="ARBA" id="ARBA00022927"/>
    </source>
</evidence>
<proteinExistence type="predicted"/>
<keyword evidence="4" id="KW-0677">Repeat</keyword>
<dbReference type="InterPro" id="IPR016024">
    <property type="entry name" value="ARM-type_fold"/>
</dbReference>
<dbReference type="AlphaFoldDB" id="F4Q200"/>
<dbReference type="SUPFAM" id="SSF48371">
    <property type="entry name" value="ARM repeat"/>
    <property type="match status" value="1"/>
</dbReference>
<feature type="compositionally biased region" description="Polar residues" evidence="6">
    <location>
        <begin position="206"/>
        <end position="220"/>
    </location>
</feature>
<evidence type="ECO:0000313" key="7">
    <source>
        <dbReference type="EMBL" id="EGG18020.1"/>
    </source>
</evidence>
<evidence type="ECO:0000256" key="2">
    <source>
        <dbReference type="ARBA" id="ARBA00022448"/>
    </source>
</evidence>
<dbReference type="Gene3D" id="1.25.10.10">
    <property type="entry name" value="Leucine-rich Repeat Variant"/>
    <property type="match status" value="1"/>
</dbReference>
<feature type="compositionally biased region" description="Basic residues" evidence="6">
    <location>
        <begin position="188"/>
        <end position="199"/>
    </location>
</feature>
<organism evidence="7 8">
    <name type="scientific">Cavenderia fasciculata</name>
    <name type="common">Slime mold</name>
    <name type="synonym">Dictyostelium fasciculatum</name>
    <dbReference type="NCBI Taxonomy" id="261658"/>
    <lineage>
        <taxon>Eukaryota</taxon>
        <taxon>Amoebozoa</taxon>
        <taxon>Evosea</taxon>
        <taxon>Eumycetozoa</taxon>
        <taxon>Dictyostelia</taxon>
        <taxon>Acytosteliales</taxon>
        <taxon>Cavenderiaceae</taxon>
        <taxon>Cavenderia</taxon>
    </lineage>
</organism>
<dbReference type="GO" id="GO:0006606">
    <property type="term" value="P:protein import into nucleus"/>
    <property type="evidence" value="ECO:0007669"/>
    <property type="project" value="InterPro"/>
</dbReference>
<evidence type="ECO:0000313" key="8">
    <source>
        <dbReference type="Proteomes" id="UP000007797"/>
    </source>
</evidence>
<keyword evidence="8" id="KW-1185">Reference proteome</keyword>
<keyword evidence="2" id="KW-0813">Transport</keyword>
<dbReference type="GO" id="GO:0005737">
    <property type="term" value="C:cytoplasm"/>
    <property type="evidence" value="ECO:0007669"/>
    <property type="project" value="UniProtKB-SubCell"/>
</dbReference>
<name>F4Q200_CACFS</name>
<dbReference type="OrthoDB" id="30818at2759"/>
<gene>
    <name evidence="7" type="ORF">DFA_06686</name>
</gene>
<evidence type="ECO:0000256" key="1">
    <source>
        <dbReference type="ARBA" id="ARBA00004496"/>
    </source>
</evidence>
<feature type="compositionally biased region" description="Acidic residues" evidence="6">
    <location>
        <begin position="276"/>
        <end position="286"/>
    </location>
</feature>
<accession>F4Q200</accession>
<dbReference type="GeneID" id="14870210"/>
<protein>
    <submittedName>
        <fullName evidence="7">Uncharacterized protein</fullName>
    </submittedName>
</protein>
<feature type="region of interest" description="Disordered" evidence="6">
    <location>
        <begin position="188"/>
        <end position="289"/>
    </location>
</feature>
<dbReference type="KEGG" id="dfa:DFA_06686"/>
<evidence type="ECO:0000256" key="6">
    <source>
        <dbReference type="SAM" id="MobiDB-lite"/>
    </source>
</evidence>
<dbReference type="InterPro" id="IPR040122">
    <property type="entry name" value="Importin_beta"/>
</dbReference>
<reference evidence="8" key="1">
    <citation type="journal article" date="2011" name="Genome Res.">
        <title>Phylogeny-wide analysis of social amoeba genomes highlights ancient origins for complex intercellular communication.</title>
        <authorList>
            <person name="Heidel A.J."/>
            <person name="Lawal H.M."/>
            <person name="Felder M."/>
            <person name="Schilde C."/>
            <person name="Helps N.R."/>
            <person name="Tunggal B."/>
            <person name="Rivero F."/>
            <person name="John U."/>
            <person name="Schleicher M."/>
            <person name="Eichinger L."/>
            <person name="Platzer M."/>
            <person name="Noegel A.A."/>
            <person name="Schaap P."/>
            <person name="Gloeckner G."/>
        </authorList>
    </citation>
    <scope>NUCLEOTIDE SEQUENCE [LARGE SCALE GENOMIC DNA]</scope>
    <source>
        <strain evidence="8">SH3</strain>
    </source>
</reference>
<dbReference type="RefSeq" id="XP_004356913.1">
    <property type="nucleotide sequence ID" value="XM_004356859.1"/>
</dbReference>
<feature type="compositionally biased region" description="Acidic residues" evidence="6">
    <location>
        <begin position="233"/>
        <end position="264"/>
    </location>
</feature>
<dbReference type="EMBL" id="GL883020">
    <property type="protein sequence ID" value="EGG18020.1"/>
    <property type="molecule type" value="Genomic_DNA"/>
</dbReference>
<dbReference type="PANTHER" id="PTHR10527">
    <property type="entry name" value="IMPORTIN BETA"/>
    <property type="match status" value="1"/>
</dbReference>
<keyword evidence="3" id="KW-0963">Cytoplasm</keyword>
<dbReference type="InterPro" id="IPR011989">
    <property type="entry name" value="ARM-like"/>
</dbReference>
<dbReference type="Proteomes" id="UP000007797">
    <property type="component" value="Unassembled WGS sequence"/>
</dbReference>